<dbReference type="InterPro" id="IPR056909">
    <property type="entry name" value="SU10_portal"/>
</dbReference>
<feature type="compositionally biased region" description="Basic and acidic residues" evidence="1">
    <location>
        <begin position="61"/>
        <end position="70"/>
    </location>
</feature>
<proteinExistence type="predicted"/>
<evidence type="ECO:0008006" key="3">
    <source>
        <dbReference type="Google" id="ProtNLM"/>
    </source>
</evidence>
<organism evidence="2">
    <name type="scientific">uncultured Caudovirales phage</name>
    <dbReference type="NCBI Taxonomy" id="2100421"/>
    <lineage>
        <taxon>Viruses</taxon>
        <taxon>Duplodnaviria</taxon>
        <taxon>Heunggongvirae</taxon>
        <taxon>Uroviricota</taxon>
        <taxon>Caudoviricetes</taxon>
        <taxon>Peduoviridae</taxon>
        <taxon>Maltschvirus</taxon>
        <taxon>Maltschvirus maltsch</taxon>
    </lineage>
</organism>
<evidence type="ECO:0000256" key="1">
    <source>
        <dbReference type="SAM" id="MobiDB-lite"/>
    </source>
</evidence>
<reference evidence="2" key="1">
    <citation type="submission" date="2020-05" db="EMBL/GenBank/DDBJ databases">
        <authorList>
            <person name="Chiriac C."/>
            <person name="Salcher M."/>
            <person name="Ghai R."/>
            <person name="Kavagutti S V."/>
        </authorList>
    </citation>
    <scope>NUCLEOTIDE SEQUENCE</scope>
</reference>
<feature type="region of interest" description="Disordered" evidence="1">
    <location>
        <begin position="58"/>
        <end position="77"/>
    </location>
</feature>
<dbReference type="Pfam" id="PF23899">
    <property type="entry name" value="SU10_portal"/>
    <property type="match status" value="1"/>
</dbReference>
<gene>
    <name evidence="2" type="ORF">UFOVP176_22</name>
</gene>
<sequence length="688" mass="77075">MADMENEKEAPPFEEPTANDKELVSWVMDHIERWRDFRDNNFMDSWEEYERIFRGQWAESDSTRDSERSRIISPATQQAVETSHAEIMEAIFGQGEYFDIEDDVKDVNGQDIDVEMLKAQMMEDFAKDKIRKSIDQIGLMAKIYGTGIGELVVKTVKEYIPGTQPIPGVTGQAAIGVHERDRISVTLNPINPKNFLFDPNGTSVDDCMGVAIEKPVSLHKIVAGMEADIYRKVDISAYMDDESLEATQEVRQYQDGKATMLTYYGLVPRELLDSAGTQKDIVDLFPEDSAADEYSDLVEAIVVIGNGNMLLKAEENPYMMKDRPVMSYQDDTVPNRLLGRGVVEKAYNMQKAIDAQYRAYLDSLALTTSPMIAMDATRLPRGAKFEVKPGKALLTNGNPSEIMMPFKFGTTDGNAPAAAQNFERMLLQATGTMDTNGMISQVSRDASQGGISMAVASLIKKNKRTLTNFQEDFLSPFIKKAAFRFMQFDPERYPSADLNFVPTATLGIMAREYEQSQFIALLQTLGPNTPVLPLILKGVIQNSSLSNRAEMIEALDKMAQPDPQAQAMQQQQQVLQLQAIQAQTAVNTSQAKRNEAEAMNTMIEAQLKPREVEAKIMASTTQNLPNNDELASREFDRRVKIAELQLKEADIKNKSKIVEMQMQDSKNKMGGMEEDFLSKLQEKLSNGH</sequence>
<accession>A0A6J7WBS0</accession>
<evidence type="ECO:0000313" key="2">
    <source>
        <dbReference type="EMBL" id="CAB5194628.1"/>
    </source>
</evidence>
<dbReference type="EMBL" id="LR798224">
    <property type="protein sequence ID" value="CAB5194628.1"/>
    <property type="molecule type" value="Genomic_DNA"/>
</dbReference>
<name>A0A6J7WBS0_9CAUD</name>
<protein>
    <recommendedName>
        <fullName evidence="3">Portal protein</fullName>
    </recommendedName>
</protein>